<feature type="domain" description="CCHC-type" evidence="2">
    <location>
        <begin position="369"/>
        <end position="384"/>
    </location>
</feature>
<evidence type="ECO:0000256" key="1">
    <source>
        <dbReference type="PROSITE-ProRule" id="PRU00047"/>
    </source>
</evidence>
<keyword evidence="4" id="KW-1185">Reference proteome</keyword>
<dbReference type="EMBL" id="VTPC01003235">
    <property type="protein sequence ID" value="KAF2898824.1"/>
    <property type="molecule type" value="Genomic_DNA"/>
</dbReference>
<dbReference type="Proteomes" id="UP000801492">
    <property type="component" value="Unassembled WGS sequence"/>
</dbReference>
<dbReference type="SMART" id="SM00343">
    <property type="entry name" value="ZnF_C2HC"/>
    <property type="match status" value="2"/>
</dbReference>
<dbReference type="AlphaFoldDB" id="A0A8K0D420"/>
<dbReference type="Pfam" id="PF03732">
    <property type="entry name" value="Retrotrans_gag"/>
    <property type="match status" value="1"/>
</dbReference>
<sequence>MPHTRDQSNEITDIIQETIYELMYELQWRDIAVDDTSTVDTLCTLLRPLIRLGNFNSTYSYPECTIDEPSTNTRAQSVALRSRIHHSINRVNRIPGSSLDANPLTNTPATASGTSEIPLDYVHLSSGNDNPDHFQSPIHNSTRVALPATPSQPSSFPVRKWGIKFSGEPKGISVHHFIERVEELLKASNVSYDLLFESSVDLFEGKALFWYRSNIDRFRDWNSLKELLIKHYEPVDYKYRLYQDILSRTQDSSEKFIDYLSCMKSMFRRHGSFSESEQLEIISRNLAPFYTMQLPAVTSLVELETERLKLEQRKHRPDNYHPPSRRKSSYVDSDFAYVSSSDNRSSSSLNVVSTPTTLSTETSSTAGMRCFNCDKMGHKFSRCPLPRRRFCYRCSKSGVTVKSCPQCSEIVKGPTYFGANLAVNWFEASEKTSFSLQTLWLTSKPSERCRRL</sequence>
<evidence type="ECO:0000313" key="3">
    <source>
        <dbReference type="EMBL" id="KAF2898824.1"/>
    </source>
</evidence>
<gene>
    <name evidence="3" type="ORF">ILUMI_07353</name>
</gene>
<reference evidence="3" key="1">
    <citation type="submission" date="2019-08" db="EMBL/GenBank/DDBJ databases">
        <title>The genome of the North American firefly Photinus pyralis.</title>
        <authorList>
            <consortium name="Photinus pyralis genome working group"/>
            <person name="Fallon T.R."/>
            <person name="Sander Lower S.E."/>
            <person name="Weng J.-K."/>
        </authorList>
    </citation>
    <scope>NUCLEOTIDE SEQUENCE</scope>
    <source>
        <strain evidence="3">TRF0915ILg1</strain>
        <tissue evidence="3">Whole body</tissue>
    </source>
</reference>
<comment type="caution">
    <text evidence="3">The sequence shown here is derived from an EMBL/GenBank/DDBJ whole genome shotgun (WGS) entry which is preliminary data.</text>
</comment>
<keyword evidence="1" id="KW-0863">Zinc-finger</keyword>
<keyword evidence="1" id="KW-0862">Zinc</keyword>
<evidence type="ECO:0000313" key="4">
    <source>
        <dbReference type="Proteomes" id="UP000801492"/>
    </source>
</evidence>
<name>A0A8K0D420_IGNLU</name>
<protein>
    <recommendedName>
        <fullName evidence="2">CCHC-type domain-containing protein</fullName>
    </recommendedName>
</protein>
<dbReference type="InterPro" id="IPR005162">
    <property type="entry name" value="Retrotrans_gag_dom"/>
</dbReference>
<keyword evidence="1" id="KW-0479">Metal-binding</keyword>
<dbReference type="GO" id="GO:0008270">
    <property type="term" value="F:zinc ion binding"/>
    <property type="evidence" value="ECO:0007669"/>
    <property type="project" value="UniProtKB-KW"/>
</dbReference>
<organism evidence="3 4">
    <name type="scientific">Ignelater luminosus</name>
    <name type="common">Cucubano</name>
    <name type="synonym">Pyrophorus luminosus</name>
    <dbReference type="NCBI Taxonomy" id="2038154"/>
    <lineage>
        <taxon>Eukaryota</taxon>
        <taxon>Metazoa</taxon>
        <taxon>Ecdysozoa</taxon>
        <taxon>Arthropoda</taxon>
        <taxon>Hexapoda</taxon>
        <taxon>Insecta</taxon>
        <taxon>Pterygota</taxon>
        <taxon>Neoptera</taxon>
        <taxon>Endopterygota</taxon>
        <taxon>Coleoptera</taxon>
        <taxon>Polyphaga</taxon>
        <taxon>Elateriformia</taxon>
        <taxon>Elateroidea</taxon>
        <taxon>Elateridae</taxon>
        <taxon>Agrypninae</taxon>
        <taxon>Pyrophorini</taxon>
        <taxon>Ignelater</taxon>
    </lineage>
</organism>
<dbReference type="SUPFAM" id="SSF57756">
    <property type="entry name" value="Retrovirus zinc finger-like domains"/>
    <property type="match status" value="1"/>
</dbReference>
<evidence type="ECO:0000259" key="2">
    <source>
        <dbReference type="PROSITE" id="PS50158"/>
    </source>
</evidence>
<dbReference type="PROSITE" id="PS50158">
    <property type="entry name" value="ZF_CCHC"/>
    <property type="match status" value="1"/>
</dbReference>
<dbReference type="InterPro" id="IPR001878">
    <property type="entry name" value="Znf_CCHC"/>
</dbReference>
<dbReference type="Gene3D" id="4.10.60.10">
    <property type="entry name" value="Zinc finger, CCHC-type"/>
    <property type="match status" value="1"/>
</dbReference>
<proteinExistence type="predicted"/>
<dbReference type="InterPro" id="IPR036875">
    <property type="entry name" value="Znf_CCHC_sf"/>
</dbReference>
<accession>A0A8K0D420</accession>
<dbReference type="GO" id="GO:0003676">
    <property type="term" value="F:nucleic acid binding"/>
    <property type="evidence" value="ECO:0007669"/>
    <property type="project" value="InterPro"/>
</dbReference>
<dbReference type="OrthoDB" id="10053966at2759"/>